<proteinExistence type="predicted"/>
<dbReference type="Pfam" id="PF13801">
    <property type="entry name" value="Metal_resist"/>
    <property type="match status" value="1"/>
</dbReference>
<dbReference type="InterPro" id="IPR025961">
    <property type="entry name" value="Metal_resist"/>
</dbReference>
<evidence type="ECO:0000313" key="2">
    <source>
        <dbReference type="Proteomes" id="UP000193083"/>
    </source>
</evidence>
<dbReference type="OrthoDB" id="8081295at2"/>
<dbReference type="AlphaFoldDB" id="A0A1X7PSD8"/>
<accession>A0A1X7PSD8</accession>
<gene>
    <name evidence="1" type="ORF">SAMN02982922_5228</name>
</gene>
<dbReference type="Proteomes" id="UP000193083">
    <property type="component" value="Unassembled WGS sequence"/>
</dbReference>
<evidence type="ECO:0000313" key="1">
    <source>
        <dbReference type="EMBL" id="SMH54826.1"/>
    </source>
</evidence>
<protein>
    <submittedName>
        <fullName evidence="1">Heavy-metal resistance</fullName>
    </submittedName>
</protein>
<keyword evidence="2" id="KW-1185">Reference proteome</keyword>
<dbReference type="EMBL" id="FXBL01000004">
    <property type="protein sequence ID" value="SMH54826.1"/>
    <property type="molecule type" value="Genomic_DNA"/>
</dbReference>
<organism evidence="1 2">
    <name type="scientific">Mesorhizobium australicum</name>
    <dbReference type="NCBI Taxonomy" id="536018"/>
    <lineage>
        <taxon>Bacteria</taxon>
        <taxon>Pseudomonadati</taxon>
        <taxon>Pseudomonadota</taxon>
        <taxon>Alphaproteobacteria</taxon>
        <taxon>Hyphomicrobiales</taxon>
        <taxon>Phyllobacteriaceae</taxon>
        <taxon>Mesorhizobium</taxon>
    </lineage>
</organism>
<reference evidence="1 2" key="1">
    <citation type="submission" date="2017-04" db="EMBL/GenBank/DDBJ databases">
        <authorList>
            <person name="Afonso C.L."/>
            <person name="Miller P.J."/>
            <person name="Scott M.A."/>
            <person name="Spackman E."/>
            <person name="Goraichik I."/>
            <person name="Dimitrov K.M."/>
            <person name="Suarez D.L."/>
            <person name="Swayne D.E."/>
        </authorList>
    </citation>
    <scope>NUCLEOTIDE SEQUENCE [LARGE SCALE GENOMIC DNA]</scope>
    <source>
        <strain evidence="1 2">B5P</strain>
    </source>
</reference>
<sequence>MTRRSTLQLVLVTALALSVIANGFLLGFVARSIGAGGGLAVLSESIGSAYPAEVRAEFRRLLRENRPRTRAALRDLRQARQKLAATARAAPLDETEARRAMQEVRTATDALQSLVQELLLEALKRTRGAS</sequence>
<name>A0A1X7PSD8_9HYPH</name>
<dbReference type="RefSeq" id="WP_085466834.1">
    <property type="nucleotide sequence ID" value="NZ_FXBL01000004.1"/>
</dbReference>